<name>A0AB38TEG0_9HYPH</name>
<proteinExistence type="predicted"/>
<dbReference type="AlphaFoldDB" id="A0AB38TEG0"/>
<feature type="compositionally biased region" description="Low complexity" evidence="1">
    <location>
        <begin position="47"/>
        <end position="62"/>
    </location>
</feature>
<sequence>MVMVTHDLEEAIYLVDRALILPKDKGGAARLIDIDMPRDAVGNSCARSSRTSWRTSMTKPAM</sequence>
<organism evidence="2 3">
    <name type="scientific">Mesorhizobium ciceri</name>
    <dbReference type="NCBI Taxonomy" id="39645"/>
    <lineage>
        <taxon>Bacteria</taxon>
        <taxon>Pseudomonadati</taxon>
        <taxon>Pseudomonadota</taxon>
        <taxon>Alphaproteobacteria</taxon>
        <taxon>Hyphomicrobiales</taxon>
        <taxon>Phyllobacteriaceae</taxon>
        <taxon>Mesorhizobium</taxon>
    </lineage>
</organism>
<reference evidence="2 3" key="1">
    <citation type="journal article" date="2022" name="Microbiol. Resour. Announc.">
        <title>Complete Genome Sequence of Mesorhizobium ciceri Strain R30, a Rhizobium Used as a Commercial Inoculant for Chickpea in Argentina.</title>
        <authorList>
            <person name="Foresto E."/>
            <person name="Revale S."/>
            <person name="Primo E."/>
            <person name="Nievas F."/>
            <person name="Carezzano E."/>
            <person name="Puente M."/>
            <person name="Alzari P."/>
            <person name="Mart M."/>
            <person name="Ben-Assaya M."/>
            <person name="Mornico D."/>
            <person name="Santoro M."/>
            <person name="Mart F."/>
            <person name="Giordano W."/>
            <person name="Bogino P."/>
        </authorList>
    </citation>
    <scope>NUCLEOTIDE SEQUENCE [LARGE SCALE GENOMIC DNA]</scope>
    <source>
        <strain evidence="2 3">R30</strain>
    </source>
</reference>
<gene>
    <name evidence="2" type="ORF">LRP29_07115</name>
</gene>
<evidence type="ECO:0000313" key="3">
    <source>
        <dbReference type="Proteomes" id="UP001060070"/>
    </source>
</evidence>
<protein>
    <submittedName>
        <fullName evidence="2">Uncharacterized protein</fullName>
    </submittedName>
</protein>
<evidence type="ECO:0000313" key="2">
    <source>
        <dbReference type="EMBL" id="UTU53178.1"/>
    </source>
</evidence>
<accession>A0AB38TEG0</accession>
<evidence type="ECO:0000256" key="1">
    <source>
        <dbReference type="SAM" id="MobiDB-lite"/>
    </source>
</evidence>
<dbReference type="EMBL" id="CP088147">
    <property type="protein sequence ID" value="UTU53178.1"/>
    <property type="molecule type" value="Genomic_DNA"/>
</dbReference>
<feature type="region of interest" description="Disordered" evidence="1">
    <location>
        <begin position="43"/>
        <end position="62"/>
    </location>
</feature>
<dbReference type="Proteomes" id="UP001060070">
    <property type="component" value="Chromosome"/>
</dbReference>
<keyword evidence="3" id="KW-1185">Reference proteome</keyword>